<feature type="region of interest" description="Disordered" evidence="1">
    <location>
        <begin position="475"/>
        <end position="499"/>
    </location>
</feature>
<proteinExistence type="predicted"/>
<feature type="region of interest" description="Disordered" evidence="1">
    <location>
        <begin position="57"/>
        <end position="103"/>
    </location>
</feature>
<dbReference type="AlphaFoldDB" id="A0AAV8SS86"/>
<feature type="compositionally biased region" description="Basic and acidic residues" evidence="1">
    <location>
        <begin position="858"/>
        <end position="868"/>
    </location>
</feature>
<feature type="compositionally biased region" description="Basic and acidic residues" evidence="1">
    <location>
        <begin position="57"/>
        <end position="89"/>
    </location>
</feature>
<feature type="compositionally biased region" description="Basic and acidic residues" evidence="1">
    <location>
        <begin position="478"/>
        <end position="499"/>
    </location>
</feature>
<protein>
    <recommendedName>
        <fullName evidence="2">C2H2-type domain-containing protein</fullName>
    </recommendedName>
</protein>
<evidence type="ECO:0000313" key="4">
    <source>
        <dbReference type="Proteomes" id="UP001159364"/>
    </source>
</evidence>
<gene>
    <name evidence="3" type="ORF">K2173_018965</name>
</gene>
<dbReference type="Proteomes" id="UP001159364">
    <property type="component" value="Linkage Group LG09"/>
</dbReference>
<accession>A0AAV8SS86</accession>
<dbReference type="PROSITE" id="PS00028">
    <property type="entry name" value="ZINC_FINGER_C2H2_1"/>
    <property type="match status" value="1"/>
</dbReference>
<comment type="caution">
    <text evidence="3">The sequence shown here is derived from an EMBL/GenBank/DDBJ whole genome shotgun (WGS) entry which is preliminary data.</text>
</comment>
<feature type="region of interest" description="Disordered" evidence="1">
    <location>
        <begin position="834"/>
        <end position="869"/>
    </location>
</feature>
<evidence type="ECO:0000259" key="2">
    <source>
        <dbReference type="PROSITE" id="PS00028"/>
    </source>
</evidence>
<organism evidence="3 4">
    <name type="scientific">Erythroxylum novogranatense</name>
    <dbReference type="NCBI Taxonomy" id="1862640"/>
    <lineage>
        <taxon>Eukaryota</taxon>
        <taxon>Viridiplantae</taxon>
        <taxon>Streptophyta</taxon>
        <taxon>Embryophyta</taxon>
        <taxon>Tracheophyta</taxon>
        <taxon>Spermatophyta</taxon>
        <taxon>Magnoliopsida</taxon>
        <taxon>eudicotyledons</taxon>
        <taxon>Gunneridae</taxon>
        <taxon>Pentapetalae</taxon>
        <taxon>rosids</taxon>
        <taxon>fabids</taxon>
        <taxon>Malpighiales</taxon>
        <taxon>Erythroxylaceae</taxon>
        <taxon>Erythroxylum</taxon>
    </lineage>
</organism>
<feature type="compositionally biased region" description="Basic and acidic residues" evidence="1">
    <location>
        <begin position="595"/>
        <end position="609"/>
    </location>
</feature>
<reference evidence="3 4" key="1">
    <citation type="submission" date="2021-09" db="EMBL/GenBank/DDBJ databases">
        <title>Genomic insights and catalytic innovation underlie evolution of tropane alkaloids biosynthesis.</title>
        <authorList>
            <person name="Wang Y.-J."/>
            <person name="Tian T."/>
            <person name="Huang J.-P."/>
            <person name="Huang S.-X."/>
        </authorList>
    </citation>
    <scope>NUCLEOTIDE SEQUENCE [LARGE SCALE GENOMIC DNA]</scope>
    <source>
        <strain evidence="3">KIB-2018</strain>
        <tissue evidence="3">Leaf</tissue>
    </source>
</reference>
<feature type="domain" description="C2H2-type" evidence="2">
    <location>
        <begin position="22"/>
        <end position="42"/>
    </location>
</feature>
<evidence type="ECO:0000256" key="1">
    <source>
        <dbReference type="SAM" id="MobiDB-lite"/>
    </source>
</evidence>
<keyword evidence="4" id="KW-1185">Reference proteome</keyword>
<dbReference type="PANTHER" id="PTHR35746:SF1">
    <property type="entry name" value="PENTATRICOPEPTIDE REPEAT (PPR) SUPERFAMILY PROTEIN"/>
    <property type="match status" value="1"/>
</dbReference>
<sequence>MHSQDHSKNHSSGHEGHGVHVCHKCGWPFPNPHPSAKHRRAHKKVCGNIEGYKLDGSEEAHHLPGSDDEHLSDGDHKSPSPKILERNYNEKGSGAMGQSSSRSEYGVFSDAVAEIPDSGSSPGIEQSHVDVEKFATHVEKIDENRGIISHSNEGTVIPVSTAVIGLVATIKESKKSNNSEDLIENVAKQNEDANLDVQVPDALVFPVECAEKTSDMVSEMEKTQHTISDAGDIQLKEETKDSNMISNNQSTEVESVDFIKDSVDIAQIETDVVKRIEATNSSNSIESLSVKGEANENRYVFSLPADLPAVDNPAVMVEGFKDHKEGRLPQIVLVDSLEIGNAFKGSIPEGNSSTSNSSLLTEDTEISVLDVDIKDKHEYKEQIEKPMLQELPNEGESVMPQVAVKINENKQSEELGTIAAMPVELESSTVQSPYDSRIDSYVMSVEEQSVDLPNIGPMAGSMDAKVRQTSLAGNDPVDYEKARNDRCDVGGNNDNKRNTENIVTTSEVNASANLLGVENATAHEGYKIERYDISKIAARENDFEGNLAMDMTDVAKSVSDQHESCVQTESASDESGIKSSEPEGKCIRSAQDTQENGKEIESNARGKLDVEYPDGLSAVADSDNRKDVEALAKSSQECIRNESLASATNTLFSVNNNNNASIEDQTRDFCGDAFGTSKSLPGESDNNLDTSVLQQLGPPATDLKMDSISQTDGLEGHCGSISVLSTHSDVPAVELLPSNNSQASAVVDESSLEIPKAAPEDEKSGVLEPPHLMTLVQDPKVSSDVEIQTVSQAKPAEAEAGWFPSLTNVVNESQGRKKNEETISKVTNWSAGKRHAPLKSLLSEATKSTSPSPVENPSTKDVKIETGKEWNSPARYPANIKREKRKEKGKPYWAQFVCCSSVN</sequence>
<dbReference type="EMBL" id="JAIWQS010000009">
    <property type="protein sequence ID" value="KAJ8755167.1"/>
    <property type="molecule type" value="Genomic_DNA"/>
</dbReference>
<evidence type="ECO:0000313" key="3">
    <source>
        <dbReference type="EMBL" id="KAJ8755167.1"/>
    </source>
</evidence>
<feature type="compositionally biased region" description="Polar residues" evidence="1">
    <location>
        <begin position="843"/>
        <end position="857"/>
    </location>
</feature>
<dbReference type="PANTHER" id="PTHR35746">
    <property type="entry name" value="PENTATRICOPEPTIDE REPEAT (PPR) SUPERFAMILY PROTEIN"/>
    <property type="match status" value="1"/>
</dbReference>
<name>A0AAV8SS86_9ROSI</name>
<dbReference type="InterPro" id="IPR013087">
    <property type="entry name" value="Znf_C2H2_type"/>
</dbReference>
<feature type="region of interest" description="Disordered" evidence="1">
    <location>
        <begin position="560"/>
        <end position="609"/>
    </location>
</feature>